<accession>A0A1M7SIF2</accession>
<name>A0A1M7SIF2_9FIRM</name>
<feature type="transmembrane region" description="Helical" evidence="7">
    <location>
        <begin position="253"/>
        <end position="274"/>
    </location>
</feature>
<feature type="transmembrane region" description="Helical" evidence="7">
    <location>
        <begin position="173"/>
        <end position="195"/>
    </location>
</feature>
<dbReference type="STRING" id="1121395.SAMN02745215_00901"/>
<proteinExistence type="predicted"/>
<dbReference type="PRINTS" id="PR01036">
    <property type="entry name" value="TCRTETB"/>
</dbReference>
<dbReference type="Pfam" id="PF07690">
    <property type="entry name" value="MFS_1"/>
    <property type="match status" value="1"/>
</dbReference>
<evidence type="ECO:0000313" key="9">
    <source>
        <dbReference type="EMBL" id="SHN58210.1"/>
    </source>
</evidence>
<comment type="subcellular location">
    <subcellularLocation>
        <location evidence="1">Cell membrane</location>
        <topology evidence="1">Multi-pass membrane protein</topology>
    </subcellularLocation>
</comment>
<evidence type="ECO:0000256" key="5">
    <source>
        <dbReference type="ARBA" id="ARBA00022989"/>
    </source>
</evidence>
<feature type="transmembrane region" description="Helical" evidence="7">
    <location>
        <begin position="281"/>
        <end position="300"/>
    </location>
</feature>
<dbReference type="GO" id="GO:0022857">
    <property type="term" value="F:transmembrane transporter activity"/>
    <property type="evidence" value="ECO:0007669"/>
    <property type="project" value="InterPro"/>
</dbReference>
<dbReference type="InterPro" id="IPR004638">
    <property type="entry name" value="EmrB-like"/>
</dbReference>
<gene>
    <name evidence="9" type="ORF">SAMN02745215_00901</name>
</gene>
<feature type="transmembrane region" description="Helical" evidence="7">
    <location>
        <begin position="86"/>
        <end position="106"/>
    </location>
</feature>
<keyword evidence="5 7" id="KW-1133">Transmembrane helix</keyword>
<feature type="transmembrane region" description="Helical" evidence="7">
    <location>
        <begin position="118"/>
        <end position="137"/>
    </location>
</feature>
<dbReference type="AlphaFoldDB" id="A0A1M7SIF2"/>
<evidence type="ECO:0000256" key="1">
    <source>
        <dbReference type="ARBA" id="ARBA00004651"/>
    </source>
</evidence>
<evidence type="ECO:0000256" key="6">
    <source>
        <dbReference type="ARBA" id="ARBA00023136"/>
    </source>
</evidence>
<keyword evidence="6 7" id="KW-0472">Membrane</keyword>
<dbReference type="PANTHER" id="PTHR42718:SF24">
    <property type="entry name" value="MAJOR FACILITATOR SUPERFAMILY (MFS) PROFILE DOMAIN-CONTAINING PROTEIN"/>
    <property type="match status" value="1"/>
</dbReference>
<feature type="transmembrane region" description="Helical" evidence="7">
    <location>
        <begin position="349"/>
        <end position="369"/>
    </location>
</feature>
<keyword evidence="10" id="KW-1185">Reference proteome</keyword>
<dbReference type="EMBL" id="FRDN01000004">
    <property type="protein sequence ID" value="SHN58210.1"/>
    <property type="molecule type" value="Genomic_DNA"/>
</dbReference>
<dbReference type="PROSITE" id="PS50850">
    <property type="entry name" value="MFS"/>
    <property type="match status" value="1"/>
</dbReference>
<feature type="transmembrane region" description="Helical" evidence="7">
    <location>
        <begin position="58"/>
        <end position="79"/>
    </location>
</feature>
<dbReference type="GO" id="GO:0005886">
    <property type="term" value="C:plasma membrane"/>
    <property type="evidence" value="ECO:0007669"/>
    <property type="project" value="UniProtKB-SubCell"/>
</dbReference>
<keyword evidence="2" id="KW-0813">Transport</keyword>
<feature type="transmembrane region" description="Helical" evidence="7">
    <location>
        <begin position="29"/>
        <end position="52"/>
    </location>
</feature>
<evidence type="ECO:0000313" key="10">
    <source>
        <dbReference type="Proteomes" id="UP000184010"/>
    </source>
</evidence>
<dbReference type="PANTHER" id="PTHR42718">
    <property type="entry name" value="MAJOR FACILITATOR SUPERFAMILY MULTIDRUG TRANSPORTER MFSC"/>
    <property type="match status" value="1"/>
</dbReference>
<keyword evidence="4 7" id="KW-0812">Transmembrane</keyword>
<dbReference type="InterPro" id="IPR020846">
    <property type="entry name" value="MFS_dom"/>
</dbReference>
<dbReference type="Proteomes" id="UP000184010">
    <property type="component" value="Unassembled WGS sequence"/>
</dbReference>
<dbReference type="Gene3D" id="1.20.1250.20">
    <property type="entry name" value="MFS general substrate transporter like domains"/>
    <property type="match status" value="2"/>
</dbReference>
<dbReference type="SUPFAM" id="SSF103473">
    <property type="entry name" value="MFS general substrate transporter"/>
    <property type="match status" value="1"/>
</dbReference>
<feature type="transmembrane region" description="Helical" evidence="7">
    <location>
        <begin position="389"/>
        <end position="407"/>
    </location>
</feature>
<sequence>MADHRVFVGQWNYDTNDSLFKERFTTRRLYLASMLLFTLGTLLAALAPNFAVLLTGRIIQSAGAGIMMPLMQTIMLIIFPVSKRGAAMGMVGLVISFAPAIGPTLGGWLVDHYSWRSLFYLVLPISVLTIIIAYYSLKNVMEVSNPRVDVLSILLSSLGFGGLLYGFSMVGAAGWGSLSVTLSILVGAVTLAAFIWRQLLIAKPLLEFRVFTRPLFTLSTILSMILFIGMIGGETILTLYIQNVRGDSALSSGLLLLPGAIVMGLMSPISGMMYDKFGARSLSIIGFLIFSLGNIPFFLLAPSTSLTFLAVLYSIRMLGMSMTMMPLMTASMNILPHHLLAHGTAMSNTMRQVAGAIGTAMLISIMSTATVSSSAQTPVLAMVDGVNKAFLASFVLGLLGIILSFLIKEQRSKQPAA</sequence>
<dbReference type="InterPro" id="IPR036259">
    <property type="entry name" value="MFS_trans_sf"/>
</dbReference>
<feature type="domain" description="Major facilitator superfamily (MFS) profile" evidence="8">
    <location>
        <begin position="1"/>
        <end position="412"/>
    </location>
</feature>
<evidence type="ECO:0000256" key="7">
    <source>
        <dbReference type="SAM" id="Phobius"/>
    </source>
</evidence>
<reference evidence="10" key="1">
    <citation type="submission" date="2016-12" db="EMBL/GenBank/DDBJ databases">
        <authorList>
            <person name="Varghese N."/>
            <person name="Submissions S."/>
        </authorList>
    </citation>
    <scope>NUCLEOTIDE SEQUENCE [LARGE SCALE GENOMIC DNA]</scope>
    <source>
        <strain evidence="10">DSM 11544</strain>
    </source>
</reference>
<organism evidence="9 10">
    <name type="scientific">Desulfitobacterium chlororespirans DSM 11544</name>
    <dbReference type="NCBI Taxonomy" id="1121395"/>
    <lineage>
        <taxon>Bacteria</taxon>
        <taxon>Bacillati</taxon>
        <taxon>Bacillota</taxon>
        <taxon>Clostridia</taxon>
        <taxon>Eubacteriales</taxon>
        <taxon>Desulfitobacteriaceae</taxon>
        <taxon>Desulfitobacterium</taxon>
    </lineage>
</organism>
<dbReference type="InterPro" id="IPR011701">
    <property type="entry name" value="MFS"/>
</dbReference>
<dbReference type="NCBIfam" id="TIGR00711">
    <property type="entry name" value="efflux_EmrB"/>
    <property type="match status" value="1"/>
</dbReference>
<keyword evidence="3" id="KW-1003">Cell membrane</keyword>
<feature type="transmembrane region" description="Helical" evidence="7">
    <location>
        <begin position="215"/>
        <end position="241"/>
    </location>
</feature>
<evidence type="ECO:0000259" key="8">
    <source>
        <dbReference type="PROSITE" id="PS50850"/>
    </source>
</evidence>
<protein>
    <submittedName>
        <fullName evidence="9">Drug resistance transporter, EmrB/QacA subfamily</fullName>
    </submittedName>
</protein>
<evidence type="ECO:0000256" key="2">
    <source>
        <dbReference type="ARBA" id="ARBA00022448"/>
    </source>
</evidence>
<feature type="transmembrane region" description="Helical" evidence="7">
    <location>
        <begin position="149"/>
        <end position="167"/>
    </location>
</feature>
<evidence type="ECO:0000256" key="4">
    <source>
        <dbReference type="ARBA" id="ARBA00022692"/>
    </source>
</evidence>
<evidence type="ECO:0000256" key="3">
    <source>
        <dbReference type="ARBA" id="ARBA00022475"/>
    </source>
</evidence>